<evidence type="ECO:0000313" key="3">
    <source>
        <dbReference type="EMBL" id="RLM57795.1"/>
    </source>
</evidence>
<dbReference type="OrthoDB" id="1432783at2759"/>
<dbReference type="Pfam" id="PF03732">
    <property type="entry name" value="Retrotrans_gag"/>
    <property type="match status" value="1"/>
</dbReference>
<dbReference type="STRING" id="4540.A0A3L6PJH6"/>
<keyword evidence="4" id="KW-1185">Reference proteome</keyword>
<dbReference type="InterPro" id="IPR005162">
    <property type="entry name" value="Retrotrans_gag_dom"/>
</dbReference>
<dbReference type="PANTHER" id="PTHR33223:SF10">
    <property type="entry name" value="AMINOTRANSFERASE-LIKE PLANT MOBILE DOMAIN-CONTAINING PROTEIN"/>
    <property type="match status" value="1"/>
</dbReference>
<reference evidence="4" key="1">
    <citation type="journal article" date="2019" name="Nat. Commun.">
        <title>The genome of broomcorn millet.</title>
        <authorList>
            <person name="Zou C."/>
            <person name="Miki D."/>
            <person name="Li D."/>
            <person name="Tang Q."/>
            <person name="Xiao L."/>
            <person name="Rajput S."/>
            <person name="Deng P."/>
            <person name="Jia W."/>
            <person name="Huang R."/>
            <person name="Zhang M."/>
            <person name="Sun Y."/>
            <person name="Hu J."/>
            <person name="Fu X."/>
            <person name="Schnable P.S."/>
            <person name="Li F."/>
            <person name="Zhang H."/>
            <person name="Feng B."/>
            <person name="Zhu X."/>
            <person name="Liu R."/>
            <person name="Schnable J.C."/>
            <person name="Zhu J.-K."/>
            <person name="Zhang H."/>
        </authorList>
    </citation>
    <scope>NUCLEOTIDE SEQUENCE [LARGE SCALE GENOMIC DNA]</scope>
</reference>
<evidence type="ECO:0000313" key="4">
    <source>
        <dbReference type="Proteomes" id="UP000275267"/>
    </source>
</evidence>
<accession>A0A3L6PJH6</accession>
<protein>
    <recommendedName>
        <fullName evidence="2">Retrotransposon gag domain-containing protein</fullName>
    </recommendedName>
</protein>
<organism evidence="3 4">
    <name type="scientific">Panicum miliaceum</name>
    <name type="common">Proso millet</name>
    <name type="synonym">Broomcorn millet</name>
    <dbReference type="NCBI Taxonomy" id="4540"/>
    <lineage>
        <taxon>Eukaryota</taxon>
        <taxon>Viridiplantae</taxon>
        <taxon>Streptophyta</taxon>
        <taxon>Embryophyta</taxon>
        <taxon>Tracheophyta</taxon>
        <taxon>Spermatophyta</taxon>
        <taxon>Magnoliopsida</taxon>
        <taxon>Liliopsida</taxon>
        <taxon>Poales</taxon>
        <taxon>Poaceae</taxon>
        <taxon>PACMAD clade</taxon>
        <taxon>Panicoideae</taxon>
        <taxon>Panicodae</taxon>
        <taxon>Paniceae</taxon>
        <taxon>Panicinae</taxon>
        <taxon>Panicum</taxon>
        <taxon>Panicum sect. Panicum</taxon>
    </lineage>
</organism>
<dbReference type="PANTHER" id="PTHR33223">
    <property type="entry name" value="CCHC-TYPE DOMAIN-CONTAINING PROTEIN"/>
    <property type="match status" value="1"/>
</dbReference>
<feature type="domain" description="Retrotransposon gag" evidence="2">
    <location>
        <begin position="213"/>
        <end position="289"/>
    </location>
</feature>
<sequence>MQLLPSALLCRSSKLHRGEGGGKEGSPQAAAVTAGRGLMKEEEVEGMLWACGKEVATGAEKFPKNAHWKDKITSNTMRRESRPELLRKEEAVETCVLSKGQRPSRNREPTPKAPSGTHAVVVRPRERTVHIEDGPNEDSEEEYRRRREHHQRSRRSEEPWKPLAIELEQVPWPPHFNAVILPQYDGESDPREFLLKYEVVVESNRGESTIKAKAFVMAVKGSAQHWYASILKGHIYSWSQLRSKLLTSFRGLKMEELTSCDFHNCKQGEKATLQEYMQCIIKMRAKAPNRPLRRIPRHMQAAHCGRTF</sequence>
<dbReference type="EMBL" id="PQIB02000017">
    <property type="protein sequence ID" value="RLM57795.1"/>
    <property type="molecule type" value="Genomic_DNA"/>
</dbReference>
<evidence type="ECO:0000256" key="1">
    <source>
        <dbReference type="SAM" id="MobiDB-lite"/>
    </source>
</evidence>
<feature type="compositionally biased region" description="Basic and acidic residues" evidence="1">
    <location>
        <begin position="123"/>
        <end position="133"/>
    </location>
</feature>
<dbReference type="AlphaFoldDB" id="A0A3L6PJH6"/>
<name>A0A3L6PJH6_PANMI</name>
<feature type="region of interest" description="Disordered" evidence="1">
    <location>
        <begin position="93"/>
        <end position="158"/>
    </location>
</feature>
<proteinExistence type="predicted"/>
<gene>
    <name evidence="3" type="ORF">C2845_PM18G05220</name>
</gene>
<comment type="caution">
    <text evidence="3">The sequence shown here is derived from an EMBL/GenBank/DDBJ whole genome shotgun (WGS) entry which is preliminary data.</text>
</comment>
<evidence type="ECO:0000259" key="2">
    <source>
        <dbReference type="Pfam" id="PF03732"/>
    </source>
</evidence>
<dbReference type="Proteomes" id="UP000275267">
    <property type="component" value="Unassembled WGS sequence"/>
</dbReference>